<evidence type="ECO:0008006" key="4">
    <source>
        <dbReference type="Google" id="ProtNLM"/>
    </source>
</evidence>
<reference evidence="2 3" key="1">
    <citation type="submission" date="2016-08" db="EMBL/GenBank/DDBJ databases">
        <title>Novel Firmicute Genomes.</title>
        <authorList>
            <person name="Poppleton D.I."/>
            <person name="Gribaldo S."/>
        </authorList>
    </citation>
    <scope>NUCLEOTIDE SEQUENCE [LARGE SCALE GENOMIC DNA]</scope>
    <source>
        <strain evidence="2 3">RAOx-1</strain>
    </source>
</reference>
<sequence length="62" mass="7350">MDLEIQWGTMIYSLVVFFIVLVVIVGIPCLFIILFFRRRKNSAADYATLEKRVEQLEKEVRK</sequence>
<proteinExistence type="predicted"/>
<evidence type="ECO:0000313" key="3">
    <source>
        <dbReference type="Proteomes" id="UP000284219"/>
    </source>
</evidence>
<name>A0A419SKM1_9BACL</name>
<evidence type="ECO:0000256" key="1">
    <source>
        <dbReference type="SAM" id="Phobius"/>
    </source>
</evidence>
<evidence type="ECO:0000313" key="2">
    <source>
        <dbReference type="EMBL" id="RKD24557.1"/>
    </source>
</evidence>
<keyword evidence="1" id="KW-0472">Membrane</keyword>
<dbReference type="EMBL" id="MCHY01000008">
    <property type="protein sequence ID" value="RKD24557.1"/>
    <property type="molecule type" value="Genomic_DNA"/>
</dbReference>
<feature type="transmembrane region" description="Helical" evidence="1">
    <location>
        <begin position="12"/>
        <end position="36"/>
    </location>
</feature>
<keyword evidence="3" id="KW-1185">Reference proteome</keyword>
<accession>A0A419SKM1</accession>
<organism evidence="2 3">
    <name type="scientific">Ammoniphilus oxalaticus</name>
    <dbReference type="NCBI Taxonomy" id="66863"/>
    <lineage>
        <taxon>Bacteria</taxon>
        <taxon>Bacillati</taxon>
        <taxon>Bacillota</taxon>
        <taxon>Bacilli</taxon>
        <taxon>Bacillales</taxon>
        <taxon>Paenibacillaceae</taxon>
        <taxon>Aneurinibacillus group</taxon>
        <taxon>Ammoniphilus</taxon>
    </lineage>
</organism>
<comment type="caution">
    <text evidence="2">The sequence shown here is derived from an EMBL/GenBank/DDBJ whole genome shotgun (WGS) entry which is preliminary data.</text>
</comment>
<dbReference type="AlphaFoldDB" id="A0A419SKM1"/>
<keyword evidence="1" id="KW-0812">Transmembrane</keyword>
<dbReference type="RefSeq" id="WP_120189853.1">
    <property type="nucleotide sequence ID" value="NZ_MCHY01000008.1"/>
</dbReference>
<dbReference type="Proteomes" id="UP000284219">
    <property type="component" value="Unassembled WGS sequence"/>
</dbReference>
<keyword evidence="1" id="KW-1133">Transmembrane helix</keyword>
<gene>
    <name evidence="2" type="ORF">BEP19_09260</name>
</gene>
<protein>
    <recommendedName>
        <fullName evidence="4">DUF4083 domain-containing protein</fullName>
    </recommendedName>
</protein>